<reference evidence="2" key="1">
    <citation type="submission" date="2023-03" db="EMBL/GenBank/DDBJ databases">
        <title>Massive genome expansion in bonnet fungi (Mycena s.s.) driven by repeated elements and novel gene families across ecological guilds.</title>
        <authorList>
            <consortium name="Lawrence Berkeley National Laboratory"/>
            <person name="Harder C.B."/>
            <person name="Miyauchi S."/>
            <person name="Viragh M."/>
            <person name="Kuo A."/>
            <person name="Thoen E."/>
            <person name="Andreopoulos B."/>
            <person name="Lu D."/>
            <person name="Skrede I."/>
            <person name="Drula E."/>
            <person name="Henrissat B."/>
            <person name="Morin E."/>
            <person name="Kohler A."/>
            <person name="Barry K."/>
            <person name="LaButti K."/>
            <person name="Morin E."/>
            <person name="Salamov A."/>
            <person name="Lipzen A."/>
            <person name="Mereny Z."/>
            <person name="Hegedus B."/>
            <person name="Baldrian P."/>
            <person name="Stursova M."/>
            <person name="Weitz H."/>
            <person name="Taylor A."/>
            <person name="Grigoriev I.V."/>
            <person name="Nagy L.G."/>
            <person name="Martin F."/>
            <person name="Kauserud H."/>
        </authorList>
    </citation>
    <scope>NUCLEOTIDE SEQUENCE</scope>
    <source>
        <strain evidence="2">CBHHK002</strain>
    </source>
</reference>
<accession>A0AAD7EVL0</accession>
<dbReference type="InterPro" id="IPR037401">
    <property type="entry name" value="SnoaL-like"/>
</dbReference>
<organism evidence="2 3">
    <name type="scientific">Mycena albidolilacea</name>
    <dbReference type="NCBI Taxonomy" id="1033008"/>
    <lineage>
        <taxon>Eukaryota</taxon>
        <taxon>Fungi</taxon>
        <taxon>Dikarya</taxon>
        <taxon>Basidiomycota</taxon>
        <taxon>Agaricomycotina</taxon>
        <taxon>Agaricomycetes</taxon>
        <taxon>Agaricomycetidae</taxon>
        <taxon>Agaricales</taxon>
        <taxon>Marasmiineae</taxon>
        <taxon>Mycenaceae</taxon>
        <taxon>Mycena</taxon>
    </lineage>
</organism>
<dbReference type="Proteomes" id="UP001218218">
    <property type="component" value="Unassembled WGS sequence"/>
</dbReference>
<protein>
    <recommendedName>
        <fullName evidence="1">SnoaL-like domain-containing protein</fullName>
    </recommendedName>
</protein>
<feature type="domain" description="SnoaL-like" evidence="1">
    <location>
        <begin position="14"/>
        <end position="120"/>
    </location>
</feature>
<sequence>MSDTHSKQLKNAHAVLEYVNTRNWDALAELLSPEFTHQILPSSIPSHDGKETRGKEEFVGLVSTFSTNFEKLTLLPPIDVIHGKDAVVIHFKSDGVTKSGVKFNNEYIATFHFDGEKIVRLKEFVDSKHTTEFLGAIAFASSTEPSK</sequence>
<dbReference type="AlphaFoldDB" id="A0AAD7EVL0"/>
<dbReference type="SUPFAM" id="SSF54427">
    <property type="entry name" value="NTF2-like"/>
    <property type="match status" value="1"/>
</dbReference>
<evidence type="ECO:0000313" key="3">
    <source>
        <dbReference type="Proteomes" id="UP001218218"/>
    </source>
</evidence>
<gene>
    <name evidence="2" type="ORF">DFH08DRAFT_955781</name>
</gene>
<dbReference type="Pfam" id="PF12680">
    <property type="entry name" value="SnoaL_2"/>
    <property type="match status" value="1"/>
</dbReference>
<name>A0AAD7EVL0_9AGAR</name>
<dbReference type="Gene3D" id="3.10.450.50">
    <property type="match status" value="1"/>
</dbReference>
<keyword evidence="3" id="KW-1185">Reference proteome</keyword>
<evidence type="ECO:0000313" key="2">
    <source>
        <dbReference type="EMBL" id="KAJ7354387.1"/>
    </source>
</evidence>
<comment type="caution">
    <text evidence="2">The sequence shown here is derived from an EMBL/GenBank/DDBJ whole genome shotgun (WGS) entry which is preliminary data.</text>
</comment>
<dbReference type="InterPro" id="IPR032710">
    <property type="entry name" value="NTF2-like_dom_sf"/>
</dbReference>
<evidence type="ECO:0000259" key="1">
    <source>
        <dbReference type="Pfam" id="PF12680"/>
    </source>
</evidence>
<dbReference type="EMBL" id="JARIHO010000010">
    <property type="protein sequence ID" value="KAJ7354387.1"/>
    <property type="molecule type" value="Genomic_DNA"/>
</dbReference>
<proteinExistence type="predicted"/>